<evidence type="ECO:0000256" key="8">
    <source>
        <dbReference type="ARBA" id="ARBA00022989"/>
    </source>
</evidence>
<gene>
    <name evidence="11" type="primary">mtgA</name>
    <name evidence="13" type="ORF">SAMN05660653_00881</name>
</gene>
<organism evidence="13 14">
    <name type="scientific">Desulfonatronum thiosulfatophilum</name>
    <dbReference type="NCBI Taxonomy" id="617002"/>
    <lineage>
        <taxon>Bacteria</taxon>
        <taxon>Pseudomonadati</taxon>
        <taxon>Thermodesulfobacteriota</taxon>
        <taxon>Desulfovibrionia</taxon>
        <taxon>Desulfovibrionales</taxon>
        <taxon>Desulfonatronaceae</taxon>
        <taxon>Desulfonatronum</taxon>
    </lineage>
</organism>
<dbReference type="STRING" id="617002.SAMN05660653_00881"/>
<keyword evidence="8 11" id="KW-1133">Transmembrane helix</keyword>
<evidence type="ECO:0000256" key="5">
    <source>
        <dbReference type="ARBA" id="ARBA00022692"/>
    </source>
</evidence>
<protein>
    <recommendedName>
        <fullName evidence="11">Biosynthetic peptidoglycan transglycosylase</fullName>
        <ecNumber evidence="11">2.4.99.28</ecNumber>
    </recommendedName>
    <alternativeName>
        <fullName evidence="11">Glycan polymerase</fullName>
    </alternativeName>
    <alternativeName>
        <fullName evidence="11">Peptidoglycan glycosyltransferase MtgA</fullName>
        <shortName evidence="11">PGT</shortName>
    </alternativeName>
</protein>
<dbReference type="GO" id="GO:0009274">
    <property type="term" value="C:peptidoglycan-based cell wall"/>
    <property type="evidence" value="ECO:0007669"/>
    <property type="project" value="InterPro"/>
</dbReference>
<evidence type="ECO:0000256" key="3">
    <source>
        <dbReference type="ARBA" id="ARBA00022676"/>
    </source>
</evidence>
<name>A0A1G6BC88_9BACT</name>
<dbReference type="AlphaFoldDB" id="A0A1G6BC88"/>
<keyword evidence="9 11" id="KW-0472">Membrane</keyword>
<evidence type="ECO:0000256" key="2">
    <source>
        <dbReference type="ARBA" id="ARBA00022519"/>
    </source>
</evidence>
<dbReference type="NCBIfam" id="TIGR02070">
    <property type="entry name" value="mono_pep_trsgly"/>
    <property type="match status" value="1"/>
</dbReference>
<dbReference type="GO" id="GO:0008955">
    <property type="term" value="F:peptidoglycan glycosyltransferase activity"/>
    <property type="evidence" value="ECO:0007669"/>
    <property type="project" value="UniProtKB-UniRule"/>
</dbReference>
<dbReference type="GO" id="GO:0005886">
    <property type="term" value="C:plasma membrane"/>
    <property type="evidence" value="ECO:0007669"/>
    <property type="project" value="UniProtKB-SubCell"/>
</dbReference>
<keyword evidence="6 11" id="KW-0133">Cell shape</keyword>
<dbReference type="HAMAP" id="MF_00766">
    <property type="entry name" value="PGT_MtgA"/>
    <property type="match status" value="1"/>
</dbReference>
<dbReference type="GO" id="GO:0016763">
    <property type="term" value="F:pentosyltransferase activity"/>
    <property type="evidence" value="ECO:0007669"/>
    <property type="project" value="InterPro"/>
</dbReference>
<evidence type="ECO:0000256" key="1">
    <source>
        <dbReference type="ARBA" id="ARBA00022475"/>
    </source>
</evidence>
<dbReference type="UniPathway" id="UPA00219"/>
<comment type="catalytic activity">
    <reaction evidence="11">
        <text>[GlcNAc-(1-&gt;4)-Mur2Ac(oyl-L-Ala-gamma-D-Glu-L-Lys-D-Ala-D-Ala)](n)-di-trans,octa-cis-undecaprenyl diphosphate + beta-D-GlcNAc-(1-&gt;4)-Mur2Ac(oyl-L-Ala-gamma-D-Glu-L-Lys-D-Ala-D-Ala)-di-trans,octa-cis-undecaprenyl diphosphate = [GlcNAc-(1-&gt;4)-Mur2Ac(oyl-L-Ala-gamma-D-Glu-L-Lys-D-Ala-D-Ala)](n+1)-di-trans,octa-cis-undecaprenyl diphosphate + di-trans,octa-cis-undecaprenyl diphosphate + H(+)</text>
        <dbReference type="Rhea" id="RHEA:23708"/>
        <dbReference type="Rhea" id="RHEA-COMP:9602"/>
        <dbReference type="Rhea" id="RHEA-COMP:9603"/>
        <dbReference type="ChEBI" id="CHEBI:15378"/>
        <dbReference type="ChEBI" id="CHEBI:58405"/>
        <dbReference type="ChEBI" id="CHEBI:60033"/>
        <dbReference type="ChEBI" id="CHEBI:78435"/>
        <dbReference type="EC" id="2.4.99.28"/>
    </reaction>
</comment>
<keyword evidence="5 11" id="KW-0812">Transmembrane</keyword>
<comment type="function">
    <text evidence="11">Peptidoglycan polymerase that catalyzes glycan chain elongation from lipid-linked precursors.</text>
</comment>
<feature type="domain" description="Glycosyl transferase family 51" evidence="12">
    <location>
        <begin position="82"/>
        <end position="245"/>
    </location>
</feature>
<dbReference type="GO" id="GO:0008360">
    <property type="term" value="P:regulation of cell shape"/>
    <property type="evidence" value="ECO:0007669"/>
    <property type="project" value="UniProtKB-KW"/>
</dbReference>
<evidence type="ECO:0000256" key="11">
    <source>
        <dbReference type="HAMAP-Rule" id="MF_00766"/>
    </source>
</evidence>
<keyword evidence="3 11" id="KW-0328">Glycosyltransferase</keyword>
<comment type="pathway">
    <text evidence="11">Cell wall biogenesis; peptidoglycan biosynthesis.</text>
</comment>
<proteinExistence type="inferred from homology"/>
<keyword evidence="7 11" id="KW-0573">Peptidoglycan synthesis</keyword>
<keyword evidence="14" id="KW-1185">Reference proteome</keyword>
<evidence type="ECO:0000313" key="14">
    <source>
        <dbReference type="Proteomes" id="UP000198771"/>
    </source>
</evidence>
<dbReference type="EMBL" id="FMXO01000004">
    <property type="protein sequence ID" value="SDB18203.1"/>
    <property type="molecule type" value="Genomic_DNA"/>
</dbReference>
<dbReference type="Gene3D" id="1.10.3810.10">
    <property type="entry name" value="Biosynthetic peptidoglycan transglycosylase-like"/>
    <property type="match status" value="1"/>
</dbReference>
<reference evidence="13 14" key="1">
    <citation type="submission" date="2016-10" db="EMBL/GenBank/DDBJ databases">
        <authorList>
            <person name="de Groot N.N."/>
        </authorList>
    </citation>
    <scope>NUCLEOTIDE SEQUENCE [LARGE SCALE GENOMIC DNA]</scope>
    <source>
        <strain evidence="13 14">ASO4-2</strain>
    </source>
</reference>
<feature type="transmembrane region" description="Helical" evidence="11">
    <location>
        <begin position="35"/>
        <end position="56"/>
    </location>
</feature>
<keyword evidence="4 11" id="KW-0808">Transferase</keyword>
<dbReference type="InterPro" id="IPR023346">
    <property type="entry name" value="Lysozyme-like_dom_sf"/>
</dbReference>
<dbReference type="PANTHER" id="PTHR30400">
    <property type="entry name" value="MONOFUNCTIONAL BIOSYNTHETIC PEPTIDOGLYCAN TRANSGLYCOSYLASE"/>
    <property type="match status" value="1"/>
</dbReference>
<sequence>MIREVVQNLFWPFRMVKDKLRKRRSSLVKAVGKTLFFTIIAFVSLSVLLVVFLRFVPPPTSAFMIKRQLQGWVQDDRSPNIHYRWVDMEFISPHMALAVVAAEDQKFPHHRGFDFQSISQAIEERRANGRVRGASTITQQTAKNLFLWERRSLVRKGLEAWFAFLMEIFWPKSRILEVYLNIAEFGDGIYGVHSAALIFFGKEPLRLTRSEAALLAAVLPQPKRFSVAAPSQYIQQRAKQIERQMNNLGASYLTNL</sequence>
<evidence type="ECO:0000256" key="9">
    <source>
        <dbReference type="ARBA" id="ARBA00023136"/>
    </source>
</evidence>
<comment type="similarity">
    <text evidence="11">Belongs to the glycosyltransferase 51 family.</text>
</comment>
<dbReference type="InterPro" id="IPR036950">
    <property type="entry name" value="PBP_transglycosylase"/>
</dbReference>
<dbReference type="GO" id="GO:0071555">
    <property type="term" value="P:cell wall organization"/>
    <property type="evidence" value="ECO:0007669"/>
    <property type="project" value="UniProtKB-KW"/>
</dbReference>
<dbReference type="InterPro" id="IPR001264">
    <property type="entry name" value="Glyco_trans_51"/>
</dbReference>
<comment type="subcellular location">
    <subcellularLocation>
        <location evidence="11">Cell membrane</location>
        <topology evidence="11">Single-pass membrane protein</topology>
    </subcellularLocation>
</comment>
<dbReference type="Proteomes" id="UP000198771">
    <property type="component" value="Unassembled WGS sequence"/>
</dbReference>
<keyword evidence="10 11" id="KW-0961">Cell wall biogenesis/degradation</keyword>
<evidence type="ECO:0000313" key="13">
    <source>
        <dbReference type="EMBL" id="SDB18203.1"/>
    </source>
</evidence>
<dbReference type="GO" id="GO:0009252">
    <property type="term" value="P:peptidoglycan biosynthetic process"/>
    <property type="evidence" value="ECO:0007669"/>
    <property type="project" value="UniProtKB-UniRule"/>
</dbReference>
<accession>A0A1G6BC88</accession>
<evidence type="ECO:0000259" key="12">
    <source>
        <dbReference type="Pfam" id="PF00912"/>
    </source>
</evidence>
<dbReference type="EC" id="2.4.99.28" evidence="11"/>
<dbReference type="SUPFAM" id="SSF53955">
    <property type="entry name" value="Lysozyme-like"/>
    <property type="match status" value="1"/>
</dbReference>
<evidence type="ECO:0000256" key="6">
    <source>
        <dbReference type="ARBA" id="ARBA00022960"/>
    </source>
</evidence>
<keyword evidence="2" id="KW-0997">Cell inner membrane</keyword>
<evidence type="ECO:0000256" key="10">
    <source>
        <dbReference type="ARBA" id="ARBA00023316"/>
    </source>
</evidence>
<dbReference type="PANTHER" id="PTHR30400:SF0">
    <property type="entry name" value="BIOSYNTHETIC PEPTIDOGLYCAN TRANSGLYCOSYLASE"/>
    <property type="match status" value="1"/>
</dbReference>
<dbReference type="RefSeq" id="WP_341844733.1">
    <property type="nucleotide sequence ID" value="NZ_FMXO01000004.1"/>
</dbReference>
<dbReference type="Pfam" id="PF00912">
    <property type="entry name" value="Transgly"/>
    <property type="match status" value="1"/>
</dbReference>
<keyword evidence="1 11" id="KW-1003">Cell membrane</keyword>
<evidence type="ECO:0000256" key="4">
    <source>
        <dbReference type="ARBA" id="ARBA00022679"/>
    </source>
</evidence>
<evidence type="ECO:0000256" key="7">
    <source>
        <dbReference type="ARBA" id="ARBA00022984"/>
    </source>
</evidence>
<dbReference type="InterPro" id="IPR011812">
    <property type="entry name" value="Pep_trsgly"/>
</dbReference>